<dbReference type="RefSeq" id="WP_310502785.1">
    <property type="nucleotide sequence ID" value="NZ_JAVDSB010000030.1"/>
</dbReference>
<accession>A0ABU1P6R7</accession>
<comment type="caution">
    <text evidence="2">The sequence shown here is derived from an EMBL/GenBank/DDBJ whole genome shotgun (WGS) entry which is preliminary data.</text>
</comment>
<name>A0ABU1P6R7_9BACL</name>
<evidence type="ECO:0000313" key="2">
    <source>
        <dbReference type="EMBL" id="MDR6555455.1"/>
    </source>
</evidence>
<keyword evidence="3" id="KW-1185">Reference proteome</keyword>
<dbReference type="EMBL" id="JAVDSB010000030">
    <property type="protein sequence ID" value="MDR6555455.1"/>
    <property type="molecule type" value="Genomic_DNA"/>
</dbReference>
<sequence>MSLTSEQQQDLKQELDFTRERMSTLEVDSEAYNVLAQRADEIIYSLQSGDFEERIKKQEETVQAIKLPHDFSELFDDHRANDIIIELIKQFQRQAYADHNEEIVNIISAHKQDQEATKQQITELQDKIAVDAQDLYNCHQTIFQLNFELEDVKTKRDAAVEAKEEAEQLLHEKQLHLDKLQNEIANGAKEAAKPVEITLTDRLSELVEQSKSAKIKSSLELALERTAPVRGTVEITKPVGSQFRPETSLDGVVEVPDLGLQFPVIPKAEVPTVSVPGDIGQPEIEEDSRVTKEYLEARLAQFAQENGLVVKIAS</sequence>
<reference evidence="2 3" key="1">
    <citation type="submission" date="2023-07" db="EMBL/GenBank/DDBJ databases">
        <title>Sorghum-associated microbial communities from plants grown in Nebraska, USA.</title>
        <authorList>
            <person name="Schachtman D."/>
        </authorList>
    </citation>
    <scope>NUCLEOTIDE SEQUENCE [LARGE SCALE GENOMIC DNA]</scope>
    <source>
        <strain evidence="2 3">CC258</strain>
    </source>
</reference>
<protein>
    <submittedName>
        <fullName evidence="2">Chromosome segregation ATPase</fullName>
    </submittedName>
</protein>
<keyword evidence="1" id="KW-0175">Coiled coil</keyword>
<proteinExistence type="predicted"/>
<dbReference type="Proteomes" id="UP001267290">
    <property type="component" value="Unassembled WGS sequence"/>
</dbReference>
<feature type="coiled-coil region" evidence="1">
    <location>
        <begin position="107"/>
        <end position="190"/>
    </location>
</feature>
<evidence type="ECO:0000256" key="1">
    <source>
        <dbReference type="SAM" id="Coils"/>
    </source>
</evidence>
<evidence type="ECO:0000313" key="3">
    <source>
        <dbReference type="Proteomes" id="UP001267290"/>
    </source>
</evidence>
<organism evidence="2 3">
    <name type="scientific">Paenibacillus qinlingensis</name>
    <dbReference type="NCBI Taxonomy" id="1837343"/>
    <lineage>
        <taxon>Bacteria</taxon>
        <taxon>Bacillati</taxon>
        <taxon>Bacillota</taxon>
        <taxon>Bacilli</taxon>
        <taxon>Bacillales</taxon>
        <taxon>Paenibacillaceae</taxon>
        <taxon>Paenibacillus</taxon>
    </lineage>
</organism>
<gene>
    <name evidence="2" type="ORF">J2736_006717</name>
</gene>